<dbReference type="KEGG" id="gps:C427_4892"/>
<dbReference type="Gene3D" id="3.30.450.20">
    <property type="entry name" value="PAS domain"/>
    <property type="match status" value="1"/>
</dbReference>
<organism evidence="2 3">
    <name type="scientific">Paraglaciecola psychrophila 170</name>
    <dbReference type="NCBI Taxonomy" id="1129794"/>
    <lineage>
        <taxon>Bacteria</taxon>
        <taxon>Pseudomonadati</taxon>
        <taxon>Pseudomonadota</taxon>
        <taxon>Gammaproteobacteria</taxon>
        <taxon>Alteromonadales</taxon>
        <taxon>Alteromonadaceae</taxon>
        <taxon>Paraglaciecola</taxon>
    </lineage>
</organism>
<keyword evidence="2" id="KW-0418">Kinase</keyword>
<keyword evidence="2" id="KW-0808">Transferase</keyword>
<dbReference type="RefSeq" id="WP_015431280.1">
    <property type="nucleotide sequence ID" value="NC_020514.1"/>
</dbReference>
<dbReference type="Proteomes" id="UP000011864">
    <property type="component" value="Chromosome"/>
</dbReference>
<dbReference type="AlphaFoldDB" id="M4RTX5"/>
<accession>M4RTX5</accession>
<dbReference type="eggNOG" id="COG4564">
    <property type="taxonomic scope" value="Bacteria"/>
</dbReference>
<dbReference type="STRING" id="1129794.C427_4892"/>
<keyword evidence="1" id="KW-0472">Membrane</keyword>
<dbReference type="EMBL" id="CP003837">
    <property type="protein sequence ID" value="AGH46991.1"/>
    <property type="molecule type" value="Genomic_DNA"/>
</dbReference>
<protein>
    <submittedName>
        <fullName evidence="2">Sensor histidine kinase</fullName>
    </submittedName>
</protein>
<dbReference type="HOGENOM" id="CLU_2233932_0_0_6"/>
<evidence type="ECO:0000313" key="2">
    <source>
        <dbReference type="EMBL" id="AGH46991.1"/>
    </source>
</evidence>
<keyword evidence="1" id="KW-0812">Transmembrane</keyword>
<reference evidence="2 3" key="1">
    <citation type="journal article" date="2013" name="Genome Announc.">
        <title>Complete Genome Sequence of Glaciecola psychrophila Strain 170T.</title>
        <authorList>
            <person name="Yin J."/>
            <person name="Chen J."/>
            <person name="Liu G."/>
            <person name="Yu Y."/>
            <person name="Song L."/>
            <person name="Wang X."/>
            <person name="Qu X."/>
        </authorList>
    </citation>
    <scope>NUCLEOTIDE SEQUENCE [LARGE SCALE GENOMIC DNA]</scope>
    <source>
        <strain evidence="2 3">170</strain>
    </source>
</reference>
<keyword evidence="1" id="KW-1133">Transmembrane helix</keyword>
<evidence type="ECO:0000313" key="3">
    <source>
        <dbReference type="Proteomes" id="UP000011864"/>
    </source>
</evidence>
<keyword evidence="3" id="KW-1185">Reference proteome</keyword>
<evidence type="ECO:0000256" key="1">
    <source>
        <dbReference type="SAM" id="Phobius"/>
    </source>
</evidence>
<gene>
    <name evidence="2" type="ORF">C427_4892</name>
</gene>
<dbReference type="PATRIC" id="fig|1129794.4.peg.4876"/>
<name>M4RTX5_9ALTE</name>
<proteinExistence type="predicted"/>
<sequence length="105" mass="12023">MILSIRLLFIAVLQVVITSIITYWLVADEYIELSEQSLETLESFMIEQKQQQLKNYTSIAISAVEHLYKPSDQDNTVVKSLVADIFDSMLYSGDDGYFLFTMVKA</sequence>
<feature type="transmembrane region" description="Helical" evidence="1">
    <location>
        <begin position="7"/>
        <end position="26"/>
    </location>
</feature>
<dbReference type="GO" id="GO:0016301">
    <property type="term" value="F:kinase activity"/>
    <property type="evidence" value="ECO:0007669"/>
    <property type="project" value="UniProtKB-KW"/>
</dbReference>